<keyword evidence="1 6" id="KW-0597">Phosphoprotein</keyword>
<feature type="modified residue" description="4-aspartylphosphate" evidence="6">
    <location>
        <position position="74"/>
    </location>
</feature>
<dbReference type="InterPro" id="IPR011006">
    <property type="entry name" value="CheY-like_superfamily"/>
</dbReference>
<proteinExistence type="predicted"/>
<dbReference type="CDD" id="cd00383">
    <property type="entry name" value="trans_reg_C"/>
    <property type="match status" value="1"/>
</dbReference>
<dbReference type="InterPro" id="IPR001867">
    <property type="entry name" value="OmpR/PhoB-type_DNA-bd"/>
</dbReference>
<keyword evidence="11" id="KW-1185">Reference proteome</keyword>
<protein>
    <submittedName>
        <fullName evidence="10">Response regulator transcription factor</fullName>
    </submittedName>
</protein>
<keyword evidence="2" id="KW-0902">Two-component regulatory system</keyword>
<evidence type="ECO:0000259" key="9">
    <source>
        <dbReference type="PROSITE" id="PS51755"/>
    </source>
</evidence>
<gene>
    <name evidence="10" type="ORF">ACFOPI_05870</name>
</gene>
<dbReference type="InterPro" id="IPR039420">
    <property type="entry name" value="WalR-like"/>
</dbReference>
<dbReference type="RefSeq" id="WP_382172042.1">
    <property type="nucleotide sequence ID" value="NZ_JBHRXX010000002.1"/>
</dbReference>
<accession>A0ABV7W2B8</accession>
<evidence type="ECO:0000259" key="8">
    <source>
        <dbReference type="PROSITE" id="PS50110"/>
    </source>
</evidence>
<feature type="domain" description="OmpR/PhoB-type" evidence="9">
    <location>
        <begin position="157"/>
        <end position="256"/>
    </location>
</feature>
<evidence type="ECO:0000256" key="3">
    <source>
        <dbReference type="ARBA" id="ARBA00023015"/>
    </source>
</evidence>
<dbReference type="SMART" id="SM00448">
    <property type="entry name" value="REC"/>
    <property type="match status" value="1"/>
</dbReference>
<keyword evidence="5" id="KW-0804">Transcription</keyword>
<dbReference type="PANTHER" id="PTHR48111">
    <property type="entry name" value="REGULATOR OF RPOS"/>
    <property type="match status" value="1"/>
</dbReference>
<sequence length="258" mass="28812">MNHAIATGTFSPHPTTPRADSAVRNILVIEDERDIADLIALHLSELPANVTIAHDGLGGLDLAMQRQWDAIVLDIRLPGLNGLDLCRELRSKLSPVPILMLTARSGELDRVLGLELGADDYLTKPFSVIELQARVKALLRRSAITTAARNDANSQKPTTLVQGHLKVDRLQRRAWLGQTEITLAPREFDLLWHFMQQPGRVFTRSELLDEVWGLSHDGYDHTVNSHINRLRSKLGDERTDAGFIHTVWGVGYRFEAPA</sequence>
<evidence type="ECO:0000256" key="5">
    <source>
        <dbReference type="ARBA" id="ARBA00023163"/>
    </source>
</evidence>
<dbReference type="InterPro" id="IPR016032">
    <property type="entry name" value="Sig_transdc_resp-reg_C-effctor"/>
</dbReference>
<dbReference type="SMART" id="SM00862">
    <property type="entry name" value="Trans_reg_C"/>
    <property type="match status" value="1"/>
</dbReference>
<comment type="caution">
    <text evidence="10">The sequence shown here is derived from an EMBL/GenBank/DDBJ whole genome shotgun (WGS) entry which is preliminary data.</text>
</comment>
<feature type="DNA-binding region" description="OmpR/PhoB-type" evidence="7">
    <location>
        <begin position="157"/>
        <end position="256"/>
    </location>
</feature>
<dbReference type="Proteomes" id="UP001595729">
    <property type="component" value="Unassembled WGS sequence"/>
</dbReference>
<keyword evidence="4 7" id="KW-0238">DNA-binding</keyword>
<evidence type="ECO:0000256" key="7">
    <source>
        <dbReference type="PROSITE-ProRule" id="PRU01091"/>
    </source>
</evidence>
<dbReference type="EMBL" id="JBHRXX010000002">
    <property type="protein sequence ID" value="MFC3683112.1"/>
    <property type="molecule type" value="Genomic_DNA"/>
</dbReference>
<dbReference type="Gene3D" id="6.10.250.690">
    <property type="match status" value="1"/>
</dbReference>
<evidence type="ECO:0000256" key="1">
    <source>
        <dbReference type="ARBA" id="ARBA00022553"/>
    </source>
</evidence>
<evidence type="ECO:0000313" key="11">
    <source>
        <dbReference type="Proteomes" id="UP001595729"/>
    </source>
</evidence>
<evidence type="ECO:0000256" key="6">
    <source>
        <dbReference type="PROSITE-ProRule" id="PRU00169"/>
    </source>
</evidence>
<name>A0ABV7W2B8_9BURK</name>
<reference evidence="11" key="1">
    <citation type="journal article" date="2019" name="Int. J. Syst. Evol. Microbiol.">
        <title>The Global Catalogue of Microorganisms (GCM) 10K type strain sequencing project: providing services to taxonomists for standard genome sequencing and annotation.</title>
        <authorList>
            <consortium name="The Broad Institute Genomics Platform"/>
            <consortium name="The Broad Institute Genome Sequencing Center for Infectious Disease"/>
            <person name="Wu L."/>
            <person name="Ma J."/>
        </authorList>
    </citation>
    <scope>NUCLEOTIDE SEQUENCE [LARGE SCALE GENOMIC DNA]</scope>
    <source>
        <strain evidence="11">KCTC 42501</strain>
    </source>
</reference>
<feature type="domain" description="Response regulatory" evidence="8">
    <location>
        <begin position="25"/>
        <end position="139"/>
    </location>
</feature>
<organism evidence="10 11">
    <name type="scientific">Hydrogenophaga luteola</name>
    <dbReference type="NCBI Taxonomy" id="1591122"/>
    <lineage>
        <taxon>Bacteria</taxon>
        <taxon>Pseudomonadati</taxon>
        <taxon>Pseudomonadota</taxon>
        <taxon>Betaproteobacteria</taxon>
        <taxon>Burkholderiales</taxon>
        <taxon>Comamonadaceae</taxon>
        <taxon>Hydrogenophaga</taxon>
    </lineage>
</organism>
<dbReference type="CDD" id="cd17574">
    <property type="entry name" value="REC_OmpR"/>
    <property type="match status" value="1"/>
</dbReference>
<dbReference type="Pfam" id="PF00072">
    <property type="entry name" value="Response_reg"/>
    <property type="match status" value="1"/>
</dbReference>
<dbReference type="Gene3D" id="1.10.10.10">
    <property type="entry name" value="Winged helix-like DNA-binding domain superfamily/Winged helix DNA-binding domain"/>
    <property type="match status" value="1"/>
</dbReference>
<dbReference type="Pfam" id="PF00486">
    <property type="entry name" value="Trans_reg_C"/>
    <property type="match status" value="1"/>
</dbReference>
<dbReference type="SUPFAM" id="SSF52172">
    <property type="entry name" value="CheY-like"/>
    <property type="match status" value="1"/>
</dbReference>
<dbReference type="Gene3D" id="3.40.50.2300">
    <property type="match status" value="1"/>
</dbReference>
<dbReference type="PROSITE" id="PS50110">
    <property type="entry name" value="RESPONSE_REGULATORY"/>
    <property type="match status" value="1"/>
</dbReference>
<evidence type="ECO:0000256" key="4">
    <source>
        <dbReference type="ARBA" id="ARBA00023125"/>
    </source>
</evidence>
<dbReference type="PANTHER" id="PTHR48111:SF1">
    <property type="entry name" value="TWO-COMPONENT RESPONSE REGULATOR ORR33"/>
    <property type="match status" value="1"/>
</dbReference>
<dbReference type="PROSITE" id="PS51755">
    <property type="entry name" value="OMPR_PHOB"/>
    <property type="match status" value="1"/>
</dbReference>
<evidence type="ECO:0000313" key="10">
    <source>
        <dbReference type="EMBL" id="MFC3683112.1"/>
    </source>
</evidence>
<dbReference type="InterPro" id="IPR036388">
    <property type="entry name" value="WH-like_DNA-bd_sf"/>
</dbReference>
<dbReference type="InterPro" id="IPR001789">
    <property type="entry name" value="Sig_transdc_resp-reg_receiver"/>
</dbReference>
<evidence type="ECO:0000256" key="2">
    <source>
        <dbReference type="ARBA" id="ARBA00023012"/>
    </source>
</evidence>
<dbReference type="SUPFAM" id="SSF46894">
    <property type="entry name" value="C-terminal effector domain of the bipartite response regulators"/>
    <property type="match status" value="1"/>
</dbReference>
<keyword evidence="3" id="KW-0805">Transcription regulation</keyword>